<reference evidence="4" key="1">
    <citation type="submission" date="2018-08" db="EMBL/GenBank/DDBJ databases">
        <authorList>
            <person name="Hornung B."/>
        </authorList>
    </citation>
    <scope>NUCLEOTIDE SEQUENCE [LARGE SCALE GENOMIC DNA]</scope>
</reference>
<reference evidence="3" key="2">
    <citation type="submission" date="2018-08" db="EMBL/GenBank/DDBJ databases">
        <authorList>
            <person name="Ferrada E.E."/>
            <person name="Latorre B.A."/>
        </authorList>
    </citation>
    <scope>NUCLEOTIDE SEQUENCE [LARGE SCALE GENOMIC DNA]</scope>
    <source>
        <strain evidence="3">Propionibacterium_australiense1</strain>
    </source>
</reference>
<evidence type="ECO:0000313" key="3">
    <source>
        <dbReference type="EMBL" id="SYZ33628.1"/>
    </source>
</evidence>
<dbReference type="InterPro" id="IPR007922">
    <property type="entry name" value="DciA-like"/>
</dbReference>
<dbReference type="Proteomes" id="UP000279336">
    <property type="component" value="Unassembled WGS sequence"/>
</dbReference>
<evidence type="ECO:0000313" key="4">
    <source>
        <dbReference type="Proteomes" id="UP000263928"/>
    </source>
</evidence>
<evidence type="ECO:0000313" key="5">
    <source>
        <dbReference type="Proteomes" id="UP000279336"/>
    </source>
</evidence>
<dbReference type="AlphaFoldDB" id="A0A383S6L5"/>
<reference evidence="2 5" key="3">
    <citation type="submission" date="2018-10" db="EMBL/GenBank/DDBJ databases">
        <title>Propionibacterium australiense Genome Sequencing and Assembly.</title>
        <authorList>
            <person name="Bernier A.-M."/>
            <person name="Bernard K."/>
        </authorList>
    </citation>
    <scope>NUCLEOTIDE SEQUENCE [LARGE SCALE GENOMIC DNA]</scope>
    <source>
        <strain evidence="2 5">NML98A078</strain>
    </source>
</reference>
<sequence length="216" mass="23382">MKPFQQDPGEPAAEPGTARPAGFGSGEFSAAPEAGRGDERTPAGGEPVEEHDPEGFDVASRVAHSLSGLLPPARLGPENRNRRWRRPVVEQRSGAHPDARDPQPLGAAVDELIAARGWRRQIGLRLIVQRWDELVGRTNAEHSNPESYREGVLIVRAESSTWASALRSIAPQLVARLNRQLGDGAVTRVDVRGPSAPSWRHGPRSVPGRGPRDTYG</sequence>
<name>A0A383S6L5_9ACTN</name>
<feature type="region of interest" description="Disordered" evidence="1">
    <location>
        <begin position="188"/>
        <end position="216"/>
    </location>
</feature>
<dbReference type="Pfam" id="PF05258">
    <property type="entry name" value="DciA"/>
    <property type="match status" value="1"/>
</dbReference>
<feature type="compositionally biased region" description="Basic and acidic residues" evidence="1">
    <location>
        <begin position="77"/>
        <end position="101"/>
    </location>
</feature>
<dbReference type="EMBL" id="RCIW01000013">
    <property type="protein sequence ID" value="RLP08590.1"/>
    <property type="molecule type" value="Genomic_DNA"/>
</dbReference>
<proteinExistence type="predicted"/>
<dbReference type="PANTHER" id="PTHR36456:SF1">
    <property type="entry name" value="UPF0232 PROTEIN SCO3875"/>
    <property type="match status" value="1"/>
</dbReference>
<accession>A0A383S6L5</accession>
<gene>
    <name evidence="2" type="ORF">D7U36_09100</name>
    <name evidence="3" type="ORF">PROPAUS_1547</name>
</gene>
<evidence type="ECO:0000313" key="2">
    <source>
        <dbReference type="EMBL" id="RLP08590.1"/>
    </source>
</evidence>
<dbReference type="EMBL" id="UNQJ01000010">
    <property type="protein sequence ID" value="SYZ33628.1"/>
    <property type="molecule type" value="Genomic_DNA"/>
</dbReference>
<evidence type="ECO:0000256" key="1">
    <source>
        <dbReference type="SAM" id="MobiDB-lite"/>
    </source>
</evidence>
<feature type="region of interest" description="Disordered" evidence="1">
    <location>
        <begin position="1"/>
        <end position="104"/>
    </location>
</feature>
<organism evidence="3 4">
    <name type="scientific">Propionibacterium australiense</name>
    <dbReference type="NCBI Taxonomy" id="119981"/>
    <lineage>
        <taxon>Bacteria</taxon>
        <taxon>Bacillati</taxon>
        <taxon>Actinomycetota</taxon>
        <taxon>Actinomycetes</taxon>
        <taxon>Propionibacteriales</taxon>
        <taxon>Propionibacteriaceae</taxon>
        <taxon>Propionibacterium</taxon>
    </lineage>
</organism>
<dbReference type="OrthoDB" id="5516926at2"/>
<protein>
    <submittedName>
        <fullName evidence="2">DUF721 domain-containing protein</fullName>
    </submittedName>
</protein>
<dbReference type="Proteomes" id="UP000263928">
    <property type="component" value="Unassembled WGS sequence"/>
</dbReference>
<dbReference type="PANTHER" id="PTHR36456">
    <property type="entry name" value="UPF0232 PROTEIN SCO3875"/>
    <property type="match status" value="1"/>
</dbReference>
<keyword evidence="4" id="KW-1185">Reference proteome</keyword>